<keyword evidence="4" id="KW-0255">Endonuclease</keyword>
<evidence type="ECO:0000256" key="1">
    <source>
        <dbReference type="ARBA" id="ARBA00006342"/>
    </source>
</evidence>
<evidence type="ECO:0000313" key="11">
    <source>
        <dbReference type="Proteomes" id="UP000612009"/>
    </source>
</evidence>
<evidence type="ECO:0000256" key="2">
    <source>
        <dbReference type="ARBA" id="ARBA00022150"/>
    </source>
</evidence>
<evidence type="ECO:0000259" key="9">
    <source>
        <dbReference type="Pfam" id="PF03787"/>
    </source>
</evidence>
<evidence type="ECO:0000256" key="3">
    <source>
        <dbReference type="ARBA" id="ARBA00022722"/>
    </source>
</evidence>
<evidence type="ECO:0000313" key="10">
    <source>
        <dbReference type="EMBL" id="CAD6491751.1"/>
    </source>
</evidence>
<keyword evidence="3" id="KW-0540">Nuclease</keyword>
<keyword evidence="7" id="KW-0051">Antiviral defense</keyword>
<evidence type="ECO:0000256" key="6">
    <source>
        <dbReference type="ARBA" id="ARBA00022884"/>
    </source>
</evidence>
<dbReference type="Pfam" id="PF03787">
    <property type="entry name" value="RAMPs"/>
    <property type="match status" value="1"/>
</dbReference>
<proteinExistence type="inferred from homology"/>
<accession>A0A811T5Y5</accession>
<keyword evidence="6" id="KW-0694">RNA-binding</keyword>
<dbReference type="GO" id="GO:0051607">
    <property type="term" value="P:defense response to virus"/>
    <property type="evidence" value="ECO:0007669"/>
    <property type="project" value="UniProtKB-KW"/>
</dbReference>
<dbReference type="PANTHER" id="PTHR35579">
    <property type="entry name" value="CRISPR SYSTEM CMS ENDORIBONUCLEASE CSM3"/>
    <property type="match status" value="1"/>
</dbReference>
<evidence type="ECO:0000256" key="5">
    <source>
        <dbReference type="ARBA" id="ARBA00022801"/>
    </source>
</evidence>
<keyword evidence="5" id="KW-0378">Hydrolase</keyword>
<dbReference type="EMBL" id="CAJHIR010000007">
    <property type="protein sequence ID" value="CAD6491751.1"/>
    <property type="molecule type" value="Genomic_DNA"/>
</dbReference>
<dbReference type="Proteomes" id="UP000612009">
    <property type="component" value="Unassembled WGS sequence"/>
</dbReference>
<organism evidence="10 11">
    <name type="scientific">Candidatus Argoarchaeum ethanivorans</name>
    <dbReference type="NCBI Taxonomy" id="2608793"/>
    <lineage>
        <taxon>Archaea</taxon>
        <taxon>Methanobacteriati</taxon>
        <taxon>Methanobacteriota</taxon>
        <taxon>Stenosarchaea group</taxon>
        <taxon>Methanomicrobia</taxon>
        <taxon>Methanosarcinales</taxon>
        <taxon>Methanosarcinales incertae sedis</taxon>
        <taxon>GOM Arc I cluster</taxon>
        <taxon>Candidatus Argoarchaeum</taxon>
    </lineage>
</organism>
<dbReference type="InterPro" id="IPR013412">
    <property type="entry name" value="CRISPR-assoc_RAMP_Csm3"/>
</dbReference>
<reference evidence="10" key="1">
    <citation type="submission" date="2020-10" db="EMBL/GenBank/DDBJ databases">
        <authorList>
            <person name="Hahn C.J."/>
            <person name="Laso-Perez R."/>
            <person name="Vulcano F."/>
            <person name="Vaziourakis K.-M."/>
            <person name="Stokke R."/>
            <person name="Steen I.H."/>
            <person name="Teske A."/>
            <person name="Boetius A."/>
            <person name="Liebeke M."/>
            <person name="Amann R."/>
            <person name="Knittel K."/>
        </authorList>
    </citation>
    <scope>NUCLEOTIDE SEQUENCE</scope>
    <source>
        <strain evidence="10">Gfbio:e3339647-f889-4370-9287-4fb5cb688e4c:AG392J18_GoMArc1</strain>
    </source>
</reference>
<evidence type="ECO:0000256" key="8">
    <source>
        <dbReference type="ARBA" id="ARBA00033183"/>
    </source>
</evidence>
<dbReference type="AlphaFoldDB" id="A0A811T5Y5"/>
<name>A0A811T5Y5_9EURY</name>
<comment type="similarity">
    <text evidence="1">Belongs to the CRISPR-associated Csm3 family.</text>
</comment>
<dbReference type="InterPro" id="IPR052216">
    <property type="entry name" value="CRISPR_Csm3_endoribonuclease"/>
</dbReference>
<feature type="domain" description="CRISPR type III-associated protein" evidence="9">
    <location>
        <begin position="19"/>
        <end position="207"/>
    </location>
</feature>
<evidence type="ECO:0000256" key="4">
    <source>
        <dbReference type="ARBA" id="ARBA00022759"/>
    </source>
</evidence>
<gene>
    <name evidence="10" type="primary">csm3</name>
    <name evidence="10" type="ORF">LAKADJCE_00179</name>
</gene>
<dbReference type="NCBIfam" id="TIGR02582">
    <property type="entry name" value="cas7_TM1809"/>
    <property type="match status" value="1"/>
</dbReference>
<dbReference type="InterPro" id="IPR005537">
    <property type="entry name" value="RAMP_III_fam"/>
</dbReference>
<dbReference type="PANTHER" id="PTHR35579:SF3">
    <property type="entry name" value="CRISPR SYSTEM CMS ENDORIBONUCLEASE CSM3"/>
    <property type="match status" value="1"/>
</dbReference>
<evidence type="ECO:0000256" key="7">
    <source>
        <dbReference type="ARBA" id="ARBA00023118"/>
    </source>
</evidence>
<sequence>MTDDIQFRKNILIRGILVCDTGMHIGGMKESMAIGGTDSPVILDPRTNLPIIPGSSIKGKMRSLIELQGEYALDDSGNLHFCDDLDCDLCIVFGRGATEAVKSGPTRLIVRDAHPTKDTQDWWDRSEDMVHGTEIKGENWINRITSAATPRFIERVPAGSEFKFEMIYSAYQTNDFPERLKLVFKGMHLLEDSYIGASGSRGYGKVRFKDIELKQKTKSDYISGDDWATVNGTDGIGTAQGLLKWLNGLNNNAG</sequence>
<dbReference type="GO" id="GO:0004519">
    <property type="term" value="F:endonuclease activity"/>
    <property type="evidence" value="ECO:0007669"/>
    <property type="project" value="UniProtKB-KW"/>
</dbReference>
<protein>
    <recommendedName>
        <fullName evidence="2">CRISPR system Cms endoribonuclease Csm3</fullName>
    </recommendedName>
    <alternativeName>
        <fullName evidence="8">CRISPR type III A-associated RAMP protein Csm3</fullName>
    </alternativeName>
</protein>
<comment type="caution">
    <text evidence="10">The sequence shown here is derived from an EMBL/GenBank/DDBJ whole genome shotgun (WGS) entry which is preliminary data.</text>
</comment>
<dbReference type="GO" id="GO:0003723">
    <property type="term" value="F:RNA binding"/>
    <property type="evidence" value="ECO:0007669"/>
    <property type="project" value="UniProtKB-KW"/>
</dbReference>
<dbReference type="GO" id="GO:0016787">
    <property type="term" value="F:hydrolase activity"/>
    <property type="evidence" value="ECO:0007669"/>
    <property type="project" value="UniProtKB-KW"/>
</dbReference>